<evidence type="ECO:0000313" key="2">
    <source>
        <dbReference type="EMBL" id="GAA4017949.1"/>
    </source>
</evidence>
<gene>
    <name evidence="2" type="ORF">GCM10022232_72070</name>
</gene>
<organism evidence="2 3">
    <name type="scientific">Streptomyces plumbiresistens</name>
    <dbReference type="NCBI Taxonomy" id="511811"/>
    <lineage>
        <taxon>Bacteria</taxon>
        <taxon>Bacillati</taxon>
        <taxon>Actinomycetota</taxon>
        <taxon>Actinomycetes</taxon>
        <taxon>Kitasatosporales</taxon>
        <taxon>Streptomycetaceae</taxon>
        <taxon>Streptomyces</taxon>
    </lineage>
</organism>
<feature type="compositionally biased region" description="Acidic residues" evidence="1">
    <location>
        <begin position="29"/>
        <end position="43"/>
    </location>
</feature>
<comment type="caution">
    <text evidence="2">The sequence shown here is derived from an EMBL/GenBank/DDBJ whole genome shotgun (WGS) entry which is preliminary data.</text>
</comment>
<feature type="region of interest" description="Disordered" evidence="1">
    <location>
        <begin position="26"/>
        <end position="59"/>
    </location>
</feature>
<dbReference type="Proteomes" id="UP001500456">
    <property type="component" value="Unassembled WGS sequence"/>
</dbReference>
<reference evidence="3" key="1">
    <citation type="journal article" date="2019" name="Int. J. Syst. Evol. Microbiol.">
        <title>The Global Catalogue of Microorganisms (GCM) 10K type strain sequencing project: providing services to taxonomists for standard genome sequencing and annotation.</title>
        <authorList>
            <consortium name="The Broad Institute Genomics Platform"/>
            <consortium name="The Broad Institute Genome Sequencing Center for Infectious Disease"/>
            <person name="Wu L."/>
            <person name="Ma J."/>
        </authorList>
    </citation>
    <scope>NUCLEOTIDE SEQUENCE [LARGE SCALE GENOMIC DNA]</scope>
    <source>
        <strain evidence="3">JCM 16924</strain>
    </source>
</reference>
<sequence>MTAVISWPAKVTSTCTGPFSVVTVGPETTVEEESEDPDEEDTEGAGVATWTVDVPAEGS</sequence>
<evidence type="ECO:0000313" key="3">
    <source>
        <dbReference type="Proteomes" id="UP001500456"/>
    </source>
</evidence>
<proteinExistence type="predicted"/>
<protein>
    <submittedName>
        <fullName evidence="2">Uncharacterized protein</fullName>
    </submittedName>
</protein>
<dbReference type="EMBL" id="BAAAZX010000026">
    <property type="protein sequence ID" value="GAA4017949.1"/>
    <property type="molecule type" value="Genomic_DNA"/>
</dbReference>
<keyword evidence="3" id="KW-1185">Reference proteome</keyword>
<accession>A0ABP7SY01</accession>
<name>A0ABP7SY01_9ACTN</name>
<evidence type="ECO:0000256" key="1">
    <source>
        <dbReference type="SAM" id="MobiDB-lite"/>
    </source>
</evidence>